<evidence type="ECO:0000313" key="2">
    <source>
        <dbReference type="EMBL" id="MBO8439790.1"/>
    </source>
</evidence>
<name>A0A940DJ09_9BACT</name>
<dbReference type="Gene3D" id="3.10.290.30">
    <property type="entry name" value="MM3350-like"/>
    <property type="match status" value="1"/>
</dbReference>
<evidence type="ECO:0000313" key="3">
    <source>
        <dbReference type="Proteomes" id="UP000712007"/>
    </source>
</evidence>
<accession>A0A940DJ09</accession>
<dbReference type="EMBL" id="JADIMV010000067">
    <property type="protein sequence ID" value="MBO8439790.1"/>
    <property type="molecule type" value="Genomic_DNA"/>
</dbReference>
<organism evidence="2 3">
    <name type="scientific">Candidatus Aphodosoma intestinipullorum</name>
    <dbReference type="NCBI Taxonomy" id="2840674"/>
    <lineage>
        <taxon>Bacteria</taxon>
        <taxon>Pseudomonadati</taxon>
        <taxon>Bacteroidota</taxon>
        <taxon>Bacteroidia</taxon>
        <taxon>Bacteroidales</taxon>
        <taxon>Candidatus Aphodosoma</taxon>
    </lineage>
</organism>
<proteinExistence type="predicted"/>
<comment type="caution">
    <text evidence="2">The sequence shown here is derived from an EMBL/GenBank/DDBJ whole genome shotgun (WGS) entry which is preliminary data.</text>
</comment>
<sequence length="183" mass="21069">MIYRFVLLSDEVDNFYRELEINSDATFLDMHNLILDSVKYTKDQITSFFVCSDRWEKKQEITLIEMDTSADEDLYLMEDTHIDEFIHDKGDRLLYTFDNVADRSFFIELKEVKPGHNAAPVCTKSEGNSPVQLVDETALLGNSAQDKAGSYDSEFYGDSDFDMDELDEEGFGDVSIDDVNELY</sequence>
<protein>
    <recommendedName>
        <fullName evidence="1">Plasmid pRiA4b Orf3-like domain-containing protein</fullName>
    </recommendedName>
</protein>
<dbReference type="Pfam" id="PF07929">
    <property type="entry name" value="PRiA4_ORF3"/>
    <property type="match status" value="1"/>
</dbReference>
<reference evidence="2" key="1">
    <citation type="submission" date="2020-10" db="EMBL/GenBank/DDBJ databases">
        <authorList>
            <person name="Gilroy R."/>
        </authorList>
    </citation>
    <scope>NUCLEOTIDE SEQUENCE</scope>
    <source>
        <strain evidence="2">3924</strain>
    </source>
</reference>
<evidence type="ECO:0000259" key="1">
    <source>
        <dbReference type="Pfam" id="PF07929"/>
    </source>
</evidence>
<dbReference type="SUPFAM" id="SSF159941">
    <property type="entry name" value="MM3350-like"/>
    <property type="match status" value="1"/>
</dbReference>
<gene>
    <name evidence="2" type="ORF">IAC51_03980</name>
</gene>
<dbReference type="InterPro" id="IPR024047">
    <property type="entry name" value="MM3350-like_sf"/>
</dbReference>
<dbReference type="Proteomes" id="UP000712007">
    <property type="component" value="Unassembled WGS sequence"/>
</dbReference>
<dbReference type="AlphaFoldDB" id="A0A940DJ09"/>
<dbReference type="InterPro" id="IPR012912">
    <property type="entry name" value="Plasmid_pRiA4b_Orf3-like"/>
</dbReference>
<feature type="domain" description="Plasmid pRiA4b Orf3-like" evidence="1">
    <location>
        <begin position="6"/>
        <end position="134"/>
    </location>
</feature>
<reference evidence="2" key="2">
    <citation type="journal article" date="2021" name="PeerJ">
        <title>Extensive microbial diversity within the chicken gut microbiome revealed by metagenomics and culture.</title>
        <authorList>
            <person name="Gilroy R."/>
            <person name="Ravi A."/>
            <person name="Getino M."/>
            <person name="Pursley I."/>
            <person name="Horton D.L."/>
            <person name="Alikhan N.F."/>
            <person name="Baker D."/>
            <person name="Gharbi K."/>
            <person name="Hall N."/>
            <person name="Watson M."/>
            <person name="Adriaenssens E.M."/>
            <person name="Foster-Nyarko E."/>
            <person name="Jarju S."/>
            <person name="Secka A."/>
            <person name="Antonio M."/>
            <person name="Oren A."/>
            <person name="Chaudhuri R.R."/>
            <person name="La Ragione R."/>
            <person name="Hildebrand F."/>
            <person name="Pallen M.J."/>
        </authorList>
    </citation>
    <scope>NUCLEOTIDE SEQUENCE</scope>
    <source>
        <strain evidence="2">3924</strain>
    </source>
</reference>